<evidence type="ECO:0000313" key="6">
    <source>
        <dbReference type="EMBL" id="WET63541.1"/>
    </source>
</evidence>
<keyword evidence="2 4" id="KW-0378">Hydrolase</keyword>
<feature type="domain" description="Beta-mannosidase-like galactose-binding" evidence="3">
    <location>
        <begin position="958"/>
        <end position="1028"/>
    </location>
</feature>
<organism evidence="4 8">
    <name type="scientific">Parabacteroides distasonis</name>
    <dbReference type="NCBI Taxonomy" id="823"/>
    <lineage>
        <taxon>Bacteria</taxon>
        <taxon>Pseudomonadati</taxon>
        <taxon>Bacteroidota</taxon>
        <taxon>Bacteroidia</taxon>
        <taxon>Bacteroidales</taxon>
        <taxon>Tannerellaceae</taxon>
        <taxon>Parabacteroides</taxon>
    </lineage>
</organism>
<reference evidence="7 8" key="1">
    <citation type="journal article" date="2019" name="Nat. Med.">
        <title>A library of human gut bacterial isolates paired with longitudinal multiomics data enables mechanistic microbiome research.</title>
        <authorList>
            <person name="Poyet M."/>
            <person name="Groussin M."/>
            <person name="Gibbons S.M."/>
            <person name="Avila-Pacheco J."/>
            <person name="Jiang X."/>
            <person name="Kearney S.M."/>
            <person name="Perrotta A.R."/>
            <person name="Berdy B."/>
            <person name="Zhao S."/>
            <person name="Lieberman T.D."/>
            <person name="Swanson P.K."/>
            <person name="Smith M."/>
            <person name="Roesemann S."/>
            <person name="Alexander J.E."/>
            <person name="Rich S.A."/>
            <person name="Livny J."/>
            <person name="Vlamakis H."/>
            <person name="Clish C."/>
            <person name="Bullock K."/>
            <person name="Deik A."/>
            <person name="Scott J."/>
            <person name="Pierce K.A."/>
            <person name="Xavier R.J."/>
            <person name="Alm E.J."/>
        </authorList>
    </citation>
    <scope>NUCLEOTIDE SEQUENCE [LARGE SCALE GENOMIC DNA]</scope>
    <source>
        <strain evidence="5 7">BIOML-A32</strain>
        <strain evidence="4 8">BIOML-A9</strain>
    </source>
</reference>
<dbReference type="GO" id="GO:0004553">
    <property type="term" value="F:hydrolase activity, hydrolyzing O-glycosyl compounds"/>
    <property type="evidence" value="ECO:0007669"/>
    <property type="project" value="UniProtKB-ARBA"/>
</dbReference>
<dbReference type="Pfam" id="PF17132">
    <property type="entry name" value="Glyco_hydro_106"/>
    <property type="match status" value="1"/>
</dbReference>
<dbReference type="Proteomes" id="UP000441358">
    <property type="component" value="Unassembled WGS sequence"/>
</dbReference>
<dbReference type="InterPro" id="IPR054593">
    <property type="entry name" value="Beta-mannosidase-like_N2"/>
</dbReference>
<dbReference type="EMBL" id="CP120353">
    <property type="protein sequence ID" value="WET63541.1"/>
    <property type="molecule type" value="Genomic_DNA"/>
</dbReference>
<evidence type="ECO:0000256" key="2">
    <source>
        <dbReference type="ARBA" id="ARBA00022801"/>
    </source>
</evidence>
<dbReference type="SUPFAM" id="SSF49785">
    <property type="entry name" value="Galactose-binding domain-like"/>
    <property type="match status" value="1"/>
</dbReference>
<evidence type="ECO:0000313" key="4">
    <source>
        <dbReference type="EMBL" id="MRY94059.1"/>
    </source>
</evidence>
<evidence type="ECO:0000313" key="8">
    <source>
        <dbReference type="Proteomes" id="UP000461276"/>
    </source>
</evidence>
<dbReference type="EMBL" id="WKMC01000004">
    <property type="protein sequence ID" value="MRZ50274.1"/>
    <property type="molecule type" value="Genomic_DNA"/>
</dbReference>
<dbReference type="Proteomes" id="UP000461276">
    <property type="component" value="Unassembled WGS sequence"/>
</dbReference>
<dbReference type="Pfam" id="PF22666">
    <property type="entry name" value="Glyco_hydro_2_N2"/>
    <property type="match status" value="1"/>
</dbReference>
<dbReference type="Proteomes" id="UP001221009">
    <property type="component" value="Chromosome"/>
</dbReference>
<dbReference type="PANTHER" id="PTHR43817:SF1">
    <property type="entry name" value="HYDROLASE, FAMILY 43, PUTATIVE (AFU_ORTHOLOGUE AFUA_3G01660)-RELATED"/>
    <property type="match status" value="1"/>
</dbReference>
<evidence type="ECO:0000313" key="5">
    <source>
        <dbReference type="EMBL" id="MRZ50274.1"/>
    </source>
</evidence>
<dbReference type="AlphaFoldDB" id="A0A3R6AU49"/>
<dbReference type="RefSeq" id="WP_009016720.1">
    <property type="nucleotide sequence ID" value="NZ_CP081908.1"/>
</dbReference>
<gene>
    <name evidence="5" type="ORF">GKD66_08565</name>
    <name evidence="4" type="ORF">GKD67_12660</name>
    <name evidence="6" type="ORF">P2T59_17815</name>
</gene>
<dbReference type="PANTHER" id="PTHR43817">
    <property type="entry name" value="GLYCOSYL HYDROLASE"/>
    <property type="match status" value="1"/>
</dbReference>
<sequence>MRRNFYKHYFVLIIYSFLFTSSMLLGSESDFNRIEKYFKNVPADIQTSIYWYWINDNLSKEAVIKDLHSMKEKGINRAFIGNIGLSPNEAPYGSVKIFTDEWWDILHTALKTATELDIEIGLFNSPGWSQSGGPWVKPEQSMRYLAHSEKRVTGPCRVQEYLAQPSNEFQDVKVIAMPVKKDYYDNLLDKINYTVFPARLKTNLDAGKGISFNEDEVIIDIPLSEKTIARSLILYPEERPINATVELQISIENSFKSLKKFTLNRTNAALNVGFDPYAPVAIRLPEITDKKLRLVMKANKGSGIKRILLSSTPFVERFAEKTLAKMHQTPLPYWNDYLWDEQPEVVDYSVVQPNEILDISDYMDSKGMLTWNAPKGEWIIMRMGMTPTGVTNAPASSEGTGLEIDKMNKEHVASHFDSYLGMILKRIPESDRKTLKVVVQDSYETGGQNFTDGFIENFREHYGYDPAPFLPVLQGHTIGSPDLSDRFLWDVRRLIADKIAYDYVGGLREISHKHKMTTWLENYGHWGFPGEFLQYGGQSDEVGGEFWNEGTLGSIENRAASSCAHIYGKSKVSAESFTCGEGSYSRYPAMLKKRGDWSFAEGVNNTLLHVYIHQPYANRPPGVNTSFGNEFNRLNTWYSHLDLFTDYIKRSNYMLQQGLNIADVAFFIGEDVPKMTGVRDPELPKGYSYDYINAEVLINDLSVKDGKLVLPHGTSYSVLVLPKMRTMRPSVLKKIERLVFDGAIILGYPPVCSPSMENYPIADREVNELAKKMWGDLSVKQRSYGSGKIFTNVELKEVFDDLGIIPDCLFEDDSPALYTHRTVDGNEIYFISNQSDKAIVTLPKFRVKGKVPELWDAVTGSTRSLPSFIENEEFTQVPLKLDAYQSCFMVFRRHGKPLSTELEANFPKPETIVEIDKPWQVTFESDQYKRGPVEPVAFNKLIDWTRHEDDRIKYFSGTAIYKTSFEVQEELDKRLFLDLGKVIAMAKIKVNGKYAGGVWTAPYRIDVTDMVKRGENVLEIEVSSTWMNRLIGDLRLPPEKRPTWAHHNSWNVDSPLQPSGLLGPVSLLSIPY</sequence>
<reference evidence="6" key="2">
    <citation type="submission" date="2023-03" db="EMBL/GenBank/DDBJ databases">
        <title>Parabacteroides distasonis, a bacteria resistant against UC.</title>
        <authorList>
            <person name="Dai W."/>
        </authorList>
    </citation>
    <scope>NUCLEOTIDE SEQUENCE</scope>
    <source>
        <strain evidence="6">F1-28</strain>
    </source>
</reference>
<protein>
    <submittedName>
        <fullName evidence="4">Glycoside hydrolase family 2</fullName>
    </submittedName>
    <submittedName>
        <fullName evidence="6">Glycosyl hydrolase</fullName>
    </submittedName>
</protein>
<dbReference type="InterPro" id="IPR008979">
    <property type="entry name" value="Galactose-bd-like_sf"/>
</dbReference>
<keyword evidence="1" id="KW-0732">Signal</keyword>
<evidence type="ECO:0000259" key="3">
    <source>
        <dbReference type="Pfam" id="PF22666"/>
    </source>
</evidence>
<dbReference type="EMBL" id="WKMY01000008">
    <property type="protein sequence ID" value="MRY94059.1"/>
    <property type="molecule type" value="Genomic_DNA"/>
</dbReference>
<dbReference type="NCBIfam" id="NF045579">
    <property type="entry name" value="rhamnoside_JR"/>
    <property type="match status" value="1"/>
</dbReference>
<name>A0A3R6AU49_PARDI</name>
<evidence type="ECO:0000313" key="7">
    <source>
        <dbReference type="Proteomes" id="UP000441358"/>
    </source>
</evidence>
<evidence type="ECO:0000256" key="1">
    <source>
        <dbReference type="ARBA" id="ARBA00022729"/>
    </source>
</evidence>
<dbReference type="Gene3D" id="2.60.120.260">
    <property type="entry name" value="Galactose-binding domain-like"/>
    <property type="match status" value="1"/>
</dbReference>
<accession>A0A3R6AU49</accession>
<proteinExistence type="predicted"/>